<evidence type="ECO:0008006" key="3">
    <source>
        <dbReference type="Google" id="ProtNLM"/>
    </source>
</evidence>
<evidence type="ECO:0000313" key="1">
    <source>
        <dbReference type="EMBL" id="OBX28829.1"/>
    </source>
</evidence>
<comment type="caution">
    <text evidence="1">The sequence shown here is derived from an EMBL/GenBank/DDBJ whole genome shotgun (WGS) entry which is preliminary data.</text>
</comment>
<accession>A0A1A7RBF7</accession>
<dbReference type="STRING" id="1443941.A9J31_04250"/>
<keyword evidence="2" id="KW-1185">Reference proteome</keyword>
<protein>
    <recommendedName>
        <fullName evidence="3">Lipoprotein</fullName>
    </recommendedName>
</protein>
<dbReference type="RefSeq" id="WP_067764049.1">
    <property type="nucleotide sequence ID" value="NZ_LZDS01000023.1"/>
</dbReference>
<dbReference type="AlphaFoldDB" id="A0A1A7RBF7"/>
<reference evidence="2" key="1">
    <citation type="submission" date="2016-06" db="EMBL/GenBank/DDBJ databases">
        <authorList>
            <person name="Radolfova-Krizova L."/>
            <person name="Nemec A."/>
        </authorList>
    </citation>
    <scope>NUCLEOTIDE SEQUENCE [LARGE SCALE GENOMIC DNA]</scope>
    <source>
        <strain evidence="2">ANC 4275</strain>
    </source>
</reference>
<gene>
    <name evidence="1" type="ORF">A9J31_04250</name>
</gene>
<evidence type="ECO:0000313" key="2">
    <source>
        <dbReference type="Proteomes" id="UP000185753"/>
    </source>
</evidence>
<proteinExistence type="predicted"/>
<dbReference type="EMBL" id="LZDS01000023">
    <property type="protein sequence ID" value="OBX28829.1"/>
    <property type="molecule type" value="Genomic_DNA"/>
</dbReference>
<dbReference type="PROSITE" id="PS51257">
    <property type="entry name" value="PROKAR_LIPOPROTEIN"/>
    <property type="match status" value="1"/>
</dbReference>
<sequence length="195" mass="23050">MRIFLLVIVWVSTSFFGCYANNSVNDKLINGINGLNMNNEFISKNNINYQLLIERIIFCVKNGDFNKSDLMLGKLEILAHKNNNFKKQQGVYFNIPNFPDLQVNLIKSVGDSEWSVVKLHSKNVFYTKFIPNFNDTFFENNSSLKFKKIDFDSRLSNYRYIYSYDGLFDVIFIVKSEQYRKQKHPNNFQAFEIRR</sequence>
<dbReference type="Proteomes" id="UP000185753">
    <property type="component" value="Unassembled WGS sequence"/>
</dbReference>
<organism evidence="1 2">
    <name type="scientific">Acinetobacter gandensis</name>
    <dbReference type="NCBI Taxonomy" id="1443941"/>
    <lineage>
        <taxon>Bacteria</taxon>
        <taxon>Pseudomonadati</taxon>
        <taxon>Pseudomonadota</taxon>
        <taxon>Gammaproteobacteria</taxon>
        <taxon>Moraxellales</taxon>
        <taxon>Moraxellaceae</taxon>
        <taxon>Acinetobacter</taxon>
    </lineage>
</organism>
<name>A0A1A7RBF7_9GAMM</name>